<dbReference type="InterPro" id="IPR008927">
    <property type="entry name" value="6-PGluconate_DH-like_C_sf"/>
</dbReference>
<evidence type="ECO:0000313" key="11">
    <source>
        <dbReference type="Proteomes" id="UP000235771"/>
    </source>
</evidence>
<evidence type="ECO:0000256" key="2">
    <source>
        <dbReference type="ARBA" id="ARBA00022857"/>
    </source>
</evidence>
<dbReference type="UniPathway" id="UPA00098">
    <property type="reaction ID" value="UER00361"/>
</dbReference>
<evidence type="ECO:0000256" key="7">
    <source>
        <dbReference type="PIRSR" id="PIRSR000193-1"/>
    </source>
</evidence>
<dbReference type="Proteomes" id="UP000235771">
    <property type="component" value="Unassembled WGS sequence"/>
</dbReference>
<dbReference type="EMBL" id="PNGV01000001">
    <property type="protein sequence ID" value="PMC43004.1"/>
    <property type="molecule type" value="Genomic_DNA"/>
</dbReference>
<accession>A0A2N6RY13</accession>
<keyword evidence="3 5" id="KW-0560">Oxidoreductase</keyword>
<evidence type="ECO:0000256" key="3">
    <source>
        <dbReference type="ARBA" id="ARBA00023002"/>
    </source>
</evidence>
<evidence type="ECO:0000256" key="6">
    <source>
        <dbReference type="NCBIfam" id="TIGR00112"/>
    </source>
</evidence>
<feature type="domain" description="Pyrroline-5-carboxylate reductase dimerisation" evidence="9">
    <location>
        <begin position="168"/>
        <end position="264"/>
    </location>
</feature>
<keyword evidence="2 5" id="KW-0521">NADP</keyword>
<dbReference type="Gene3D" id="1.10.3730.10">
    <property type="entry name" value="ProC C-terminal domain-like"/>
    <property type="match status" value="1"/>
</dbReference>
<dbReference type="InterPro" id="IPR029036">
    <property type="entry name" value="P5CR_dimer"/>
</dbReference>
<dbReference type="FunFam" id="1.10.3730.10:FF:000001">
    <property type="entry name" value="Pyrroline-5-carboxylate reductase"/>
    <property type="match status" value="1"/>
</dbReference>
<keyword evidence="5" id="KW-0641">Proline biosynthesis</keyword>
<dbReference type="EC" id="1.5.1.2" evidence="5 6"/>
<evidence type="ECO:0000313" key="10">
    <source>
        <dbReference type="EMBL" id="PMC43004.1"/>
    </source>
</evidence>
<dbReference type="GO" id="GO:0005737">
    <property type="term" value="C:cytoplasm"/>
    <property type="evidence" value="ECO:0007669"/>
    <property type="project" value="UniProtKB-SubCell"/>
</dbReference>
<dbReference type="InterPro" id="IPR028939">
    <property type="entry name" value="P5C_Rdtase_cat_N"/>
</dbReference>
<evidence type="ECO:0000256" key="4">
    <source>
        <dbReference type="ARBA" id="ARBA00058118"/>
    </source>
</evidence>
<dbReference type="Pfam" id="PF03807">
    <property type="entry name" value="F420_oxidored"/>
    <property type="match status" value="1"/>
</dbReference>
<keyword evidence="5" id="KW-0963">Cytoplasm</keyword>
<dbReference type="GeneID" id="98325966"/>
<feature type="binding site" evidence="7">
    <location>
        <begin position="12"/>
        <end position="17"/>
    </location>
    <ligand>
        <name>NADP(+)</name>
        <dbReference type="ChEBI" id="CHEBI:58349"/>
    </ligand>
</feature>
<dbReference type="InterPro" id="IPR000304">
    <property type="entry name" value="Pyrroline-COOH_reductase"/>
</dbReference>
<evidence type="ECO:0000256" key="1">
    <source>
        <dbReference type="ARBA" id="ARBA00005525"/>
    </source>
</evidence>
<keyword evidence="5" id="KW-0028">Amino-acid biosynthesis</keyword>
<evidence type="ECO:0000259" key="9">
    <source>
        <dbReference type="Pfam" id="PF14748"/>
    </source>
</evidence>
<evidence type="ECO:0000259" key="8">
    <source>
        <dbReference type="Pfam" id="PF03807"/>
    </source>
</evidence>
<keyword evidence="11" id="KW-1185">Reference proteome</keyword>
<feature type="binding site" evidence="7">
    <location>
        <begin position="74"/>
        <end position="77"/>
    </location>
    <ligand>
        <name>NADP(+)</name>
        <dbReference type="ChEBI" id="CHEBI:58349"/>
    </ligand>
</feature>
<gene>
    <name evidence="5 10" type="primary">proC</name>
    <name evidence="10" type="ORF">CJ216_02590</name>
</gene>
<dbReference type="NCBIfam" id="TIGR00112">
    <property type="entry name" value="proC"/>
    <property type="match status" value="1"/>
</dbReference>
<dbReference type="RefSeq" id="WP_102694807.1">
    <property type="nucleotide sequence ID" value="NZ_JAKNCL010000001.1"/>
</dbReference>
<comment type="similarity">
    <text evidence="1 5">Belongs to the pyrroline-5-carboxylate reductase family.</text>
</comment>
<dbReference type="PIRSF" id="PIRSF000193">
    <property type="entry name" value="Pyrrol-5-carb_rd"/>
    <property type="match status" value="1"/>
</dbReference>
<dbReference type="HAMAP" id="MF_01925">
    <property type="entry name" value="P5C_reductase"/>
    <property type="match status" value="1"/>
</dbReference>
<dbReference type="PANTHER" id="PTHR11645">
    <property type="entry name" value="PYRROLINE-5-CARBOXYLATE REDUCTASE"/>
    <property type="match status" value="1"/>
</dbReference>
<dbReference type="Gene3D" id="3.40.50.720">
    <property type="entry name" value="NAD(P)-binding Rossmann-like Domain"/>
    <property type="match status" value="1"/>
</dbReference>
<feature type="domain" description="Pyrroline-5-carboxylate reductase catalytic N-terminal" evidence="8">
    <location>
        <begin position="8"/>
        <end position="104"/>
    </location>
</feature>
<dbReference type="Pfam" id="PF14748">
    <property type="entry name" value="P5CR_dimer"/>
    <property type="match status" value="1"/>
</dbReference>
<dbReference type="SUPFAM" id="SSF48179">
    <property type="entry name" value="6-phosphogluconate dehydrogenase C-terminal domain-like"/>
    <property type="match status" value="1"/>
</dbReference>
<proteinExistence type="inferred from homology"/>
<comment type="function">
    <text evidence="4 5">Catalyzes the reduction of 1-pyrroline-5-carboxylate (PCA) to L-proline.</text>
</comment>
<comment type="catalytic activity">
    <reaction evidence="5">
        <text>L-proline + NAD(+) = (S)-1-pyrroline-5-carboxylate + NADH + 2 H(+)</text>
        <dbReference type="Rhea" id="RHEA:14105"/>
        <dbReference type="ChEBI" id="CHEBI:15378"/>
        <dbReference type="ChEBI" id="CHEBI:17388"/>
        <dbReference type="ChEBI" id="CHEBI:57540"/>
        <dbReference type="ChEBI" id="CHEBI:57945"/>
        <dbReference type="ChEBI" id="CHEBI:60039"/>
        <dbReference type="EC" id="1.5.1.2"/>
    </reaction>
</comment>
<evidence type="ECO:0000256" key="5">
    <source>
        <dbReference type="HAMAP-Rule" id="MF_01925"/>
    </source>
</evidence>
<protein>
    <recommendedName>
        <fullName evidence="5 6">Pyrroline-5-carboxylate reductase</fullName>
        <shortName evidence="5">P5C reductase</shortName>
        <shortName evidence="5">P5CR</shortName>
        <ecNumber evidence="5 6">1.5.1.2</ecNumber>
    </recommendedName>
    <alternativeName>
        <fullName evidence="5">PCA reductase</fullName>
    </alternativeName>
</protein>
<dbReference type="GO" id="GO:0055129">
    <property type="term" value="P:L-proline biosynthetic process"/>
    <property type="evidence" value="ECO:0007669"/>
    <property type="project" value="UniProtKB-UniRule"/>
</dbReference>
<comment type="catalytic activity">
    <reaction evidence="5">
        <text>L-proline + NADP(+) = (S)-1-pyrroline-5-carboxylate + NADPH + 2 H(+)</text>
        <dbReference type="Rhea" id="RHEA:14109"/>
        <dbReference type="ChEBI" id="CHEBI:15378"/>
        <dbReference type="ChEBI" id="CHEBI:17388"/>
        <dbReference type="ChEBI" id="CHEBI:57783"/>
        <dbReference type="ChEBI" id="CHEBI:58349"/>
        <dbReference type="ChEBI" id="CHEBI:60039"/>
        <dbReference type="EC" id="1.5.1.2"/>
    </reaction>
</comment>
<comment type="subcellular location">
    <subcellularLocation>
        <location evidence="5">Cytoplasm</location>
    </subcellularLocation>
</comment>
<dbReference type="SUPFAM" id="SSF51735">
    <property type="entry name" value="NAD(P)-binding Rossmann-fold domains"/>
    <property type="match status" value="1"/>
</dbReference>
<dbReference type="AlphaFoldDB" id="A0A2N6RY13"/>
<comment type="pathway">
    <text evidence="5">Amino-acid biosynthesis; L-proline biosynthesis; L-proline from L-glutamate 5-semialdehyde: step 1/1.</text>
</comment>
<sequence length="268" mass="28331">MSSGTFGTVGFIGYGNMAQAIAKGAVNAGVLQGENIVACARNFEKLERNTSLIGALAMRTAKEVCEASDVIIVAVKPYQISEVLKPIAGLIDERGTAIISVAAGWSLERYKDLLGNNVHVQCIIPNTPISVGQGVTLAESNNTLTDSQLSMFNALFEPISLVERVAGENMNIAMCISSCAPAFTAMYMEALGDAGVKYGLQRDCAYRLAAKMIEGVGALYMNERTHPGIMKDAVCSPGGTTIRGVAQLESRGFRGDVISAVDAIENIK</sequence>
<name>A0A2N6RY13_9BIFI</name>
<organism evidence="10 11">
    <name type="scientific">Gardnerella greenwoodii</name>
    <dbReference type="NCBI Taxonomy" id="2914925"/>
    <lineage>
        <taxon>Bacteria</taxon>
        <taxon>Bacillati</taxon>
        <taxon>Actinomycetota</taxon>
        <taxon>Actinomycetes</taxon>
        <taxon>Bifidobacteriales</taxon>
        <taxon>Bifidobacteriaceae</taxon>
        <taxon>Gardnerella</taxon>
    </lineage>
</organism>
<dbReference type="PANTHER" id="PTHR11645:SF0">
    <property type="entry name" value="PYRROLINE-5-CARBOXYLATE REDUCTASE 3"/>
    <property type="match status" value="1"/>
</dbReference>
<reference evidence="10 11" key="1">
    <citation type="submission" date="2017-09" db="EMBL/GenBank/DDBJ databases">
        <title>Bacterial strain isolated from the female urinary microbiota.</title>
        <authorList>
            <person name="Thomas-White K."/>
            <person name="Kumar N."/>
            <person name="Forster S."/>
            <person name="Putonti C."/>
            <person name="Lawley T."/>
            <person name="Wolfe A.J."/>
        </authorList>
    </citation>
    <scope>NUCLEOTIDE SEQUENCE [LARGE SCALE GENOMIC DNA]</scope>
    <source>
        <strain evidence="10 11">UMB1686</strain>
    </source>
</reference>
<comment type="caution">
    <text evidence="10">The sequence shown here is derived from an EMBL/GenBank/DDBJ whole genome shotgun (WGS) entry which is preliminary data.</text>
</comment>
<dbReference type="InterPro" id="IPR036291">
    <property type="entry name" value="NAD(P)-bd_dom_sf"/>
</dbReference>
<dbReference type="GO" id="GO:0004735">
    <property type="term" value="F:pyrroline-5-carboxylate reductase activity"/>
    <property type="evidence" value="ECO:0007669"/>
    <property type="project" value="UniProtKB-UniRule"/>
</dbReference>